<sequence length="142" mass="16132">MKVGKTLVILLVILAVAFFFIKGRQNDNRQAADRKGPIIVEQEPSNNGKNNDVEKEENKEHNDEKDAPVASEKLTGEAVYIGQIDVNSIEVKEGEIYEAYRLSPQIKEGFEELNLEENDRIEFTFHFDENGQKVITGIKKKP</sequence>
<evidence type="ECO:0000313" key="2">
    <source>
        <dbReference type="EMBL" id="SHM66937.1"/>
    </source>
</evidence>
<organism evidence="2 3">
    <name type="scientific">Caldanaerovirga acetigignens</name>
    <dbReference type="NCBI Taxonomy" id="447595"/>
    <lineage>
        <taxon>Bacteria</taxon>
        <taxon>Bacillati</taxon>
        <taxon>Bacillota</taxon>
        <taxon>Clostridia</taxon>
        <taxon>Thermosediminibacterales</taxon>
        <taxon>Thermosediminibacteraceae</taxon>
        <taxon>Caldanaerovirga</taxon>
    </lineage>
</organism>
<feature type="compositionally biased region" description="Basic and acidic residues" evidence="1">
    <location>
        <begin position="51"/>
        <end position="67"/>
    </location>
</feature>
<evidence type="ECO:0000256" key="1">
    <source>
        <dbReference type="SAM" id="MobiDB-lite"/>
    </source>
</evidence>
<dbReference type="AlphaFoldDB" id="A0A1M7KNC9"/>
<dbReference type="OrthoDB" id="2067368at2"/>
<accession>A0A1M7KNC9</accession>
<proteinExistence type="predicted"/>
<feature type="region of interest" description="Disordered" evidence="1">
    <location>
        <begin position="31"/>
        <end position="71"/>
    </location>
</feature>
<dbReference type="STRING" id="447595.SAMN05660826_01630"/>
<reference evidence="3" key="1">
    <citation type="submission" date="2016-11" db="EMBL/GenBank/DDBJ databases">
        <authorList>
            <person name="Varghese N."/>
            <person name="Submissions S."/>
        </authorList>
    </citation>
    <scope>NUCLEOTIDE SEQUENCE [LARGE SCALE GENOMIC DNA]</scope>
    <source>
        <strain evidence="3">DSM 18802</strain>
    </source>
</reference>
<dbReference type="Proteomes" id="UP000184375">
    <property type="component" value="Unassembled WGS sequence"/>
</dbReference>
<keyword evidence="3" id="KW-1185">Reference proteome</keyword>
<dbReference type="EMBL" id="FRCR01000009">
    <property type="protein sequence ID" value="SHM66937.1"/>
    <property type="molecule type" value="Genomic_DNA"/>
</dbReference>
<protein>
    <submittedName>
        <fullName evidence="2">Uncharacterized protein</fullName>
    </submittedName>
</protein>
<gene>
    <name evidence="2" type="ORF">SAMN05660826_01630</name>
</gene>
<name>A0A1M7KNC9_9FIRM</name>
<dbReference type="RefSeq" id="WP_073257324.1">
    <property type="nucleotide sequence ID" value="NZ_FRCR01000009.1"/>
</dbReference>
<evidence type="ECO:0000313" key="3">
    <source>
        <dbReference type="Proteomes" id="UP000184375"/>
    </source>
</evidence>